<keyword evidence="3" id="KW-1185">Reference proteome</keyword>
<evidence type="ECO:0000313" key="2">
    <source>
        <dbReference type="EMBL" id="KZS18665.1"/>
    </source>
</evidence>
<name>A0A162PA08_9CRUS</name>
<evidence type="ECO:0000256" key="1">
    <source>
        <dbReference type="SAM" id="MobiDB-lite"/>
    </source>
</evidence>
<feature type="region of interest" description="Disordered" evidence="1">
    <location>
        <begin position="1"/>
        <end position="29"/>
    </location>
</feature>
<evidence type="ECO:0000313" key="3">
    <source>
        <dbReference type="Proteomes" id="UP000076858"/>
    </source>
</evidence>
<reference evidence="2 3" key="1">
    <citation type="submission" date="2016-03" db="EMBL/GenBank/DDBJ databases">
        <title>EvidentialGene: Evidence-directed Construction of Genes on Genomes.</title>
        <authorList>
            <person name="Gilbert D.G."/>
            <person name="Choi J.-H."/>
            <person name="Mockaitis K."/>
            <person name="Colbourne J."/>
            <person name="Pfrender M."/>
        </authorList>
    </citation>
    <scope>NUCLEOTIDE SEQUENCE [LARGE SCALE GENOMIC DNA]</scope>
    <source>
        <strain evidence="2 3">Xinb3</strain>
        <tissue evidence="2">Complete organism</tissue>
    </source>
</reference>
<dbReference type="AlphaFoldDB" id="A0A162PA08"/>
<gene>
    <name evidence="2" type="ORF">APZ42_015217</name>
</gene>
<accession>A0A162PA08</accession>
<comment type="caution">
    <text evidence="2">The sequence shown here is derived from an EMBL/GenBank/DDBJ whole genome shotgun (WGS) entry which is preliminary data.</text>
</comment>
<proteinExistence type="predicted"/>
<dbReference type="EMBL" id="LRGB01000512">
    <property type="protein sequence ID" value="KZS18665.1"/>
    <property type="molecule type" value="Genomic_DNA"/>
</dbReference>
<sequence>MNVSTAYDDQEKLNKVFPTGRNPDGDNAQHLAGGSPSLFAWFNFLDILLPFPTQRLPLPFRSTPSSQRYTFLSLFFSIPTAFAVPLNATAEFNGRHAPLYPPQNKAGHIPRWSVDPFFFWKQFRVDLLDSFLCGVRHCLTGILSVERNGSQPLTQSIDDLISHARYSTQ</sequence>
<dbReference type="Proteomes" id="UP000076858">
    <property type="component" value="Unassembled WGS sequence"/>
</dbReference>
<organism evidence="2 3">
    <name type="scientific">Daphnia magna</name>
    <dbReference type="NCBI Taxonomy" id="35525"/>
    <lineage>
        <taxon>Eukaryota</taxon>
        <taxon>Metazoa</taxon>
        <taxon>Ecdysozoa</taxon>
        <taxon>Arthropoda</taxon>
        <taxon>Crustacea</taxon>
        <taxon>Branchiopoda</taxon>
        <taxon>Diplostraca</taxon>
        <taxon>Cladocera</taxon>
        <taxon>Anomopoda</taxon>
        <taxon>Daphniidae</taxon>
        <taxon>Daphnia</taxon>
    </lineage>
</organism>
<protein>
    <submittedName>
        <fullName evidence="2">Uncharacterized protein</fullName>
    </submittedName>
</protein>